<sequence length="148" mass="15731">MNIYDIMTSEPACCSPNDSITRAAKLMRDCDCGLIPVVATNGHQNPIGVITDRDIVCRLIAEGKDLNNCTVGDAMTSTVITVEHAAPLENAINLMESNQLRRLVVVDDSGDVCGVISQADIARQANHTQTGEVVQSVSTPSSSSHALH</sequence>
<dbReference type="Gene3D" id="3.10.580.10">
    <property type="entry name" value="CBS-domain"/>
    <property type="match status" value="1"/>
</dbReference>
<feature type="domain" description="CBS" evidence="4">
    <location>
        <begin position="75"/>
        <end position="133"/>
    </location>
</feature>
<dbReference type="RefSeq" id="WP_146981525.1">
    <property type="nucleotide sequence ID" value="NZ_VOSM01000004.1"/>
</dbReference>
<evidence type="ECO:0000256" key="2">
    <source>
        <dbReference type="PROSITE-ProRule" id="PRU00703"/>
    </source>
</evidence>
<dbReference type="Proteomes" id="UP000321412">
    <property type="component" value="Unassembled WGS sequence"/>
</dbReference>
<comment type="caution">
    <text evidence="5">The sequence shown here is derived from an EMBL/GenBank/DDBJ whole genome shotgun (WGS) entry which is preliminary data.</text>
</comment>
<evidence type="ECO:0000256" key="3">
    <source>
        <dbReference type="SAM" id="MobiDB-lite"/>
    </source>
</evidence>
<evidence type="ECO:0000259" key="4">
    <source>
        <dbReference type="PROSITE" id="PS51371"/>
    </source>
</evidence>
<feature type="domain" description="CBS" evidence="4">
    <location>
        <begin position="7"/>
        <end position="66"/>
    </location>
</feature>
<dbReference type="Pfam" id="PF00571">
    <property type="entry name" value="CBS"/>
    <property type="match status" value="2"/>
</dbReference>
<dbReference type="PANTHER" id="PTHR43080:SF2">
    <property type="entry name" value="CBS DOMAIN-CONTAINING PROTEIN"/>
    <property type="match status" value="1"/>
</dbReference>
<proteinExistence type="predicted"/>
<protein>
    <submittedName>
        <fullName evidence="5">CBS domain-containing protein</fullName>
    </submittedName>
</protein>
<dbReference type="OrthoDB" id="9802114at2"/>
<dbReference type="InterPro" id="IPR051257">
    <property type="entry name" value="Diverse_CBS-Domain"/>
</dbReference>
<feature type="compositionally biased region" description="Low complexity" evidence="3">
    <location>
        <begin position="133"/>
        <end position="148"/>
    </location>
</feature>
<dbReference type="SUPFAM" id="SSF54631">
    <property type="entry name" value="CBS-domain pair"/>
    <property type="match status" value="1"/>
</dbReference>
<dbReference type="InterPro" id="IPR046342">
    <property type="entry name" value="CBS_dom_sf"/>
</dbReference>
<organism evidence="5 6">
    <name type="scientific">Lujinxingia vulgaris</name>
    <dbReference type="NCBI Taxonomy" id="2600176"/>
    <lineage>
        <taxon>Bacteria</taxon>
        <taxon>Deltaproteobacteria</taxon>
        <taxon>Bradymonadales</taxon>
        <taxon>Lujinxingiaceae</taxon>
        <taxon>Lujinxingia</taxon>
    </lineage>
</organism>
<dbReference type="AlphaFoldDB" id="A0A5C6XGS9"/>
<keyword evidence="1 2" id="KW-0129">CBS domain</keyword>
<dbReference type="SMART" id="SM00116">
    <property type="entry name" value="CBS"/>
    <property type="match status" value="2"/>
</dbReference>
<evidence type="ECO:0000256" key="1">
    <source>
        <dbReference type="ARBA" id="ARBA00023122"/>
    </source>
</evidence>
<keyword evidence="6" id="KW-1185">Reference proteome</keyword>
<dbReference type="PANTHER" id="PTHR43080">
    <property type="entry name" value="CBS DOMAIN-CONTAINING PROTEIN CBSX3, MITOCHONDRIAL"/>
    <property type="match status" value="1"/>
</dbReference>
<gene>
    <name evidence="5" type="ORF">FRC98_11350</name>
</gene>
<dbReference type="InterPro" id="IPR000644">
    <property type="entry name" value="CBS_dom"/>
</dbReference>
<evidence type="ECO:0000313" key="5">
    <source>
        <dbReference type="EMBL" id="TXD37318.1"/>
    </source>
</evidence>
<feature type="region of interest" description="Disordered" evidence="3">
    <location>
        <begin position="127"/>
        <end position="148"/>
    </location>
</feature>
<dbReference type="PROSITE" id="PS51371">
    <property type="entry name" value="CBS"/>
    <property type="match status" value="2"/>
</dbReference>
<dbReference type="CDD" id="cd04622">
    <property type="entry name" value="CBS_pair_HRP1_like"/>
    <property type="match status" value="1"/>
</dbReference>
<accession>A0A5C6XGS9</accession>
<reference evidence="5 6" key="1">
    <citation type="submission" date="2019-08" db="EMBL/GenBank/DDBJ databases">
        <title>Bradymonadales sp. TMQ4.</title>
        <authorList>
            <person name="Liang Q."/>
        </authorList>
    </citation>
    <scope>NUCLEOTIDE SEQUENCE [LARGE SCALE GENOMIC DNA]</scope>
    <source>
        <strain evidence="5 6">TMQ4</strain>
    </source>
</reference>
<name>A0A5C6XGS9_9DELT</name>
<dbReference type="EMBL" id="VOSM01000004">
    <property type="protein sequence ID" value="TXD37318.1"/>
    <property type="molecule type" value="Genomic_DNA"/>
</dbReference>
<evidence type="ECO:0000313" key="6">
    <source>
        <dbReference type="Proteomes" id="UP000321412"/>
    </source>
</evidence>